<dbReference type="AlphaFoldDB" id="N8SCW7"/>
<reference evidence="3" key="1">
    <citation type="submission" date="2013-02" db="EMBL/GenBank/DDBJ databases">
        <title>The Genome Sequence of Acinetobacter sp. NIPH 973.</title>
        <authorList>
            <consortium name="The Broad Institute Genome Sequencing Platform"/>
            <consortium name="The Broad Institute Genome Sequencing Center for Infectious Disease"/>
            <person name="Cerqueira G."/>
            <person name="Feldgarden M."/>
            <person name="Courvalin P."/>
            <person name="Perichon B."/>
            <person name="Grillot-Courvalin C."/>
            <person name="Clermont D."/>
            <person name="Rocha E."/>
            <person name="Yoon E.-J."/>
            <person name="Nemec A."/>
            <person name="Walker B."/>
            <person name="Young S.K."/>
            <person name="Zeng Q."/>
            <person name="Gargeya S."/>
            <person name="Fitzgerald M."/>
            <person name="Haas B."/>
            <person name="Abouelleil A."/>
            <person name="Alvarado L."/>
            <person name="Arachchi H.M."/>
            <person name="Berlin A.M."/>
            <person name="Chapman S.B."/>
            <person name="Dewar J."/>
            <person name="Goldberg J."/>
            <person name="Griggs A."/>
            <person name="Gujja S."/>
            <person name="Hansen M."/>
            <person name="Howarth C."/>
            <person name="Imamovic A."/>
            <person name="Larimer J."/>
            <person name="McCowan C."/>
            <person name="Murphy C."/>
            <person name="Neiman D."/>
            <person name="Pearson M."/>
            <person name="Priest M."/>
            <person name="Roberts A."/>
            <person name="Saif S."/>
            <person name="Shea T."/>
            <person name="Sisk P."/>
            <person name="Sykes S."/>
            <person name="Wortman J."/>
            <person name="Nusbaum C."/>
            <person name="Birren B."/>
        </authorList>
    </citation>
    <scope>NUCLEOTIDE SEQUENCE [LARGE SCALE GENOMIC DNA]</scope>
    <source>
        <strain evidence="3">NIPH 973</strain>
    </source>
</reference>
<dbReference type="OrthoDB" id="6706525at2"/>
<accession>N8SCW7</accession>
<sequence length="69" mass="7556">MKKIILATIVGVLGMSNSFAECTYNFDASVQDLKTLEASLNSPTGLQRYIEQVSNINVNRTGFVGDHFS</sequence>
<proteinExistence type="predicted"/>
<keyword evidence="1" id="KW-0732">Signal</keyword>
<evidence type="ECO:0000313" key="2">
    <source>
        <dbReference type="EMBL" id="ENU43584.1"/>
    </source>
</evidence>
<protein>
    <submittedName>
        <fullName evidence="2">Uncharacterized protein</fullName>
    </submittedName>
</protein>
<organism evidence="2 3">
    <name type="scientific">Acinetobacter seifertii</name>
    <dbReference type="NCBI Taxonomy" id="1530123"/>
    <lineage>
        <taxon>Bacteria</taxon>
        <taxon>Pseudomonadati</taxon>
        <taxon>Pseudomonadota</taxon>
        <taxon>Gammaproteobacteria</taxon>
        <taxon>Moraxellales</taxon>
        <taxon>Moraxellaceae</taxon>
        <taxon>Acinetobacter</taxon>
        <taxon>Acinetobacter calcoaceticus/baumannii complex</taxon>
    </lineage>
</organism>
<gene>
    <name evidence="2" type="ORF">F985_02302</name>
</gene>
<evidence type="ECO:0000256" key="1">
    <source>
        <dbReference type="SAM" id="SignalP"/>
    </source>
</evidence>
<dbReference type="PATRIC" id="fig|520709.3.peg.2243"/>
<dbReference type="RefSeq" id="WP_004700984.1">
    <property type="nucleotide sequence ID" value="NZ_KB851200.1"/>
</dbReference>
<evidence type="ECO:0000313" key="3">
    <source>
        <dbReference type="Proteomes" id="UP000013065"/>
    </source>
</evidence>
<name>N8SCW7_9GAMM</name>
<comment type="caution">
    <text evidence="2">The sequence shown here is derived from an EMBL/GenBank/DDBJ whole genome shotgun (WGS) entry which is preliminary data.</text>
</comment>
<reference evidence="2 3" key="2">
    <citation type="journal article" date="2015" name="Int. J. Syst. Evol. Microbiol.">
        <title>Acinetobacter seifertii sp. nov., a member of the Acinetobacter calcoaceticus-Acinetobacter baumannii complex isolated from human clinical specimens.</title>
        <authorList>
            <person name="Nemec A."/>
            <person name="Krizova L."/>
            <person name="Maixnerova M."/>
            <person name="Sedo O."/>
            <person name="Brisse S."/>
            <person name="Higgins P.G."/>
        </authorList>
    </citation>
    <scope>NUCLEOTIDE SEQUENCE [LARGE SCALE GENOMIC DNA]</scope>
    <source>
        <strain evidence="2 3">NIPH 973</strain>
    </source>
</reference>
<dbReference type="HOGENOM" id="CLU_2766501_0_0_6"/>
<dbReference type="EMBL" id="APOO01000021">
    <property type="protein sequence ID" value="ENU43584.1"/>
    <property type="molecule type" value="Genomic_DNA"/>
</dbReference>
<feature type="chain" id="PRO_5004132190" evidence="1">
    <location>
        <begin position="21"/>
        <end position="69"/>
    </location>
</feature>
<dbReference type="Proteomes" id="UP000013065">
    <property type="component" value="Unassembled WGS sequence"/>
</dbReference>
<feature type="signal peptide" evidence="1">
    <location>
        <begin position="1"/>
        <end position="20"/>
    </location>
</feature>